<evidence type="ECO:0000313" key="3">
    <source>
        <dbReference type="Proteomes" id="UP001589693"/>
    </source>
</evidence>
<dbReference type="InterPro" id="IPR025164">
    <property type="entry name" value="Toastrack_DUF4097"/>
</dbReference>
<protein>
    <submittedName>
        <fullName evidence="2">DUF4097 family beta strand repeat-containing protein</fullName>
    </submittedName>
</protein>
<feature type="domain" description="DUF4097" evidence="1">
    <location>
        <begin position="121"/>
        <end position="284"/>
    </location>
</feature>
<dbReference type="Proteomes" id="UP001589693">
    <property type="component" value="Unassembled WGS sequence"/>
</dbReference>
<proteinExistence type="predicted"/>
<sequence>MSTPENTAETTTTENGDVVRQFEFVTTRAAEVEVHVNAGRVDVELTGEHGASVTVRRQLDGGDTLVNGLSGLFNWVNSQFTGGEQDAPTDEAVKQTRVEQTGNRLVVRGPQGMPLRVVPLSVVVRVPRGSHINVTTGAAAINVTGVAGVAGRVDLVTSSGDVTVDRTDGNINVQTGTGAVRLGPVHGSLRAKSGNGALEVSSVQGPSKLVTTGGDVWLGAVQHDVDVRTGSGDLTVADAVSGRIHLASGSGSLRVGVRQGTVAELDLVSVSGEARSELPVFEERQPGWDNPALRVEGRTASGNVLVTTSVS</sequence>
<comment type="caution">
    <text evidence="2">The sequence shown here is derived from an EMBL/GenBank/DDBJ whole genome shotgun (WGS) entry which is preliminary data.</text>
</comment>
<keyword evidence="3" id="KW-1185">Reference proteome</keyword>
<dbReference type="RefSeq" id="WP_377859692.1">
    <property type="nucleotide sequence ID" value="NZ_JBHLZU010000026.1"/>
</dbReference>
<dbReference type="EMBL" id="JBHLZU010000026">
    <property type="protein sequence ID" value="MFB9908210.1"/>
    <property type="molecule type" value="Genomic_DNA"/>
</dbReference>
<dbReference type="Pfam" id="PF13349">
    <property type="entry name" value="DUF4097"/>
    <property type="match status" value="1"/>
</dbReference>
<evidence type="ECO:0000259" key="1">
    <source>
        <dbReference type="Pfam" id="PF13349"/>
    </source>
</evidence>
<reference evidence="2 3" key="1">
    <citation type="submission" date="2024-09" db="EMBL/GenBank/DDBJ databases">
        <authorList>
            <person name="Sun Q."/>
            <person name="Mori K."/>
        </authorList>
    </citation>
    <scope>NUCLEOTIDE SEQUENCE [LARGE SCALE GENOMIC DNA]</scope>
    <source>
        <strain evidence="2 3">TBRC 7907</strain>
    </source>
</reference>
<gene>
    <name evidence="2" type="ORF">ACFFQA_30120</name>
</gene>
<name>A0ABV6A4Z0_9PSEU</name>
<accession>A0ABV6A4Z0</accession>
<organism evidence="2 3">
    <name type="scientific">Allokutzneria oryzae</name>
    <dbReference type="NCBI Taxonomy" id="1378989"/>
    <lineage>
        <taxon>Bacteria</taxon>
        <taxon>Bacillati</taxon>
        <taxon>Actinomycetota</taxon>
        <taxon>Actinomycetes</taxon>
        <taxon>Pseudonocardiales</taxon>
        <taxon>Pseudonocardiaceae</taxon>
        <taxon>Allokutzneria</taxon>
    </lineage>
</organism>
<evidence type="ECO:0000313" key="2">
    <source>
        <dbReference type="EMBL" id="MFB9908210.1"/>
    </source>
</evidence>